<dbReference type="SUPFAM" id="SSF50998">
    <property type="entry name" value="Quinoprotein alcohol dehydrogenase-like"/>
    <property type="match status" value="1"/>
</dbReference>
<dbReference type="SUPFAM" id="SSF50969">
    <property type="entry name" value="YVTN repeat-like/Quinoprotein amine dehydrogenase"/>
    <property type="match status" value="1"/>
</dbReference>
<evidence type="ECO:0000313" key="4">
    <source>
        <dbReference type="Proteomes" id="UP000272729"/>
    </source>
</evidence>
<organism evidence="3 4">
    <name type="scientific">Saccharothrix variisporea</name>
    <dbReference type="NCBI Taxonomy" id="543527"/>
    <lineage>
        <taxon>Bacteria</taxon>
        <taxon>Bacillati</taxon>
        <taxon>Actinomycetota</taxon>
        <taxon>Actinomycetes</taxon>
        <taxon>Pseudonocardiales</taxon>
        <taxon>Pseudonocardiaceae</taxon>
        <taxon>Saccharothrix</taxon>
    </lineage>
</organism>
<keyword evidence="4" id="KW-1185">Reference proteome</keyword>
<dbReference type="Gene3D" id="3.30.10.20">
    <property type="match status" value="2"/>
</dbReference>
<evidence type="ECO:0000313" key="3">
    <source>
        <dbReference type="EMBL" id="RKT74457.1"/>
    </source>
</evidence>
<gene>
    <name evidence="3" type="ORF">DFJ66_7816</name>
</gene>
<dbReference type="CDD" id="cd06577">
    <property type="entry name" value="PASTA_pknB"/>
    <property type="match status" value="3"/>
</dbReference>
<feature type="compositionally biased region" description="Pro residues" evidence="1">
    <location>
        <begin position="398"/>
        <end position="418"/>
    </location>
</feature>
<feature type="region of interest" description="Disordered" evidence="1">
    <location>
        <begin position="356"/>
        <end position="428"/>
    </location>
</feature>
<name>A0A495XK27_9PSEU</name>
<dbReference type="AlphaFoldDB" id="A0A495XK27"/>
<evidence type="ECO:0000256" key="1">
    <source>
        <dbReference type="SAM" id="MobiDB-lite"/>
    </source>
</evidence>
<dbReference type="InterPro" id="IPR005543">
    <property type="entry name" value="PASTA_dom"/>
</dbReference>
<sequence>MVESRPDRASGKRLLPVGGALLAGLLSASIGAGYSMTKNELSNAQAVVQRGDTPVVVNTETARVEAEARALATGDQQLELVTLADGRVASVNKTTGQVVLLGTDFRDQGEVRPSEAAGGKRTEAPLVVAAASAAFVLYPDSDVVVQLGDDTSTRAPVRVPGATEVAVGDGKDGLWLLTDDAGKAEVVQVVGDRVQRTVATPTPVRHLTLADGRPIGITEAGQALDLAAAQPKAVNREPVPSGPNVLVPSAKGAGRYLVVLDRTGRLVVVDPRTGKRREFDDLPRGSGHVLGAPVVLDDVVYVPDHRTHELLAFDVGTGERAASIKVPGKSETFALDVQQRRVVANDAKDRATLAITPEGERTLIDKGEGSGVETDTAGLGPPKSPVPRPTTTTTTAPPSAPPPPRTTSPNPSPTPPSDDPVTRVVVPVIPPGTPREDACATLEDSGLRCQAVDIGAGGTPGTVRDTRPPGGARVAENTIVDLHVWGGLTVPDVRNRRIDDACATVNTVLSQDGADICDRQPMPDPGAGFGAIGLVAQQDPGAGSTAAKGSRVTLRHWEFVLMPDLVNPPGQVGTGFCNAVIAQTGGLIACRVQQGSPGPAPGTVQSTSPAAGTGVHIGQEIVVTVFGEPIPKKPVPRVVMMTRENACAAVTSSGFVCDARPDGVHRDAVVATQEPAPETMLDPGQTVIVHYSPYQAVKLWLWKKGDVHVVRLDGDVPANDYVMDSTPLGYAYPLGGDTSPPDGGYAGSFRDFMCDSGVRNCGGFLPNHYYSRDQNPKTGWKVQRTVGLLINRVGSQCPYPGQHQISRYMSNDNNTLRYTVDRSDTRDWVYQEYLGCVWDYP</sequence>
<dbReference type="EMBL" id="RBXR01000001">
    <property type="protein sequence ID" value="RKT74457.1"/>
    <property type="molecule type" value="Genomic_DNA"/>
</dbReference>
<dbReference type="Gene3D" id="2.40.10.480">
    <property type="match status" value="1"/>
</dbReference>
<dbReference type="Proteomes" id="UP000272729">
    <property type="component" value="Unassembled WGS sequence"/>
</dbReference>
<feature type="domain" description="PASTA" evidence="2">
    <location>
        <begin position="629"/>
        <end position="693"/>
    </location>
</feature>
<comment type="caution">
    <text evidence="3">The sequence shown here is derived from an EMBL/GenBank/DDBJ whole genome shotgun (WGS) entry which is preliminary data.</text>
</comment>
<feature type="compositionally biased region" description="Basic and acidic residues" evidence="1">
    <location>
        <begin position="358"/>
        <end position="368"/>
    </location>
</feature>
<reference evidence="3 4" key="1">
    <citation type="submission" date="2018-10" db="EMBL/GenBank/DDBJ databases">
        <title>Sequencing the genomes of 1000 actinobacteria strains.</title>
        <authorList>
            <person name="Klenk H.-P."/>
        </authorList>
    </citation>
    <scope>NUCLEOTIDE SEQUENCE [LARGE SCALE GENOMIC DNA]</scope>
    <source>
        <strain evidence="3 4">DSM 43911</strain>
    </source>
</reference>
<protein>
    <submittedName>
        <fullName evidence="3">Beta-lactam-binding protein with PASTA domain</fullName>
    </submittedName>
</protein>
<proteinExistence type="predicted"/>
<dbReference type="PROSITE" id="PS51178">
    <property type="entry name" value="PASTA"/>
    <property type="match status" value="1"/>
</dbReference>
<dbReference type="InterPro" id="IPR011044">
    <property type="entry name" value="Quino_amine_DH_bsu"/>
</dbReference>
<accession>A0A495XK27</accession>
<evidence type="ECO:0000259" key="2">
    <source>
        <dbReference type="PROSITE" id="PS51178"/>
    </source>
</evidence>
<dbReference type="InterPro" id="IPR011047">
    <property type="entry name" value="Quinoprotein_ADH-like_sf"/>
</dbReference>